<sequence>MEIKLPPAGDDCKGISVSDFDTHKIPSPPQGANEEKDKTTLLFKDSEEALKYAIHLNDVFERMEASSEYHCSREKIRQIIEAVNQQVDFKSIDFD</sequence>
<proteinExistence type="predicted"/>
<accession>A0ABW4ZMS9</accession>
<dbReference type="RefSeq" id="WP_255900846.1">
    <property type="nucleotide sequence ID" value="NZ_JAFMZO010000002.1"/>
</dbReference>
<reference evidence="2" key="1">
    <citation type="journal article" date="2019" name="Int. J. Syst. Evol. Microbiol.">
        <title>The Global Catalogue of Microorganisms (GCM) 10K type strain sequencing project: providing services to taxonomists for standard genome sequencing and annotation.</title>
        <authorList>
            <consortium name="The Broad Institute Genomics Platform"/>
            <consortium name="The Broad Institute Genome Sequencing Center for Infectious Disease"/>
            <person name="Wu L."/>
            <person name="Ma J."/>
        </authorList>
    </citation>
    <scope>NUCLEOTIDE SEQUENCE [LARGE SCALE GENOMIC DNA]</scope>
    <source>
        <strain evidence="2">KCTC 42217</strain>
    </source>
</reference>
<evidence type="ECO:0000313" key="2">
    <source>
        <dbReference type="Proteomes" id="UP001597387"/>
    </source>
</evidence>
<comment type="caution">
    <text evidence="1">The sequence shown here is derived from an EMBL/GenBank/DDBJ whole genome shotgun (WGS) entry which is preliminary data.</text>
</comment>
<evidence type="ECO:0000313" key="1">
    <source>
        <dbReference type="EMBL" id="MFD2163453.1"/>
    </source>
</evidence>
<keyword evidence="2" id="KW-1185">Reference proteome</keyword>
<dbReference type="EMBL" id="JBHUHZ010000002">
    <property type="protein sequence ID" value="MFD2163453.1"/>
    <property type="molecule type" value="Genomic_DNA"/>
</dbReference>
<dbReference type="Proteomes" id="UP001597387">
    <property type="component" value="Unassembled WGS sequence"/>
</dbReference>
<protein>
    <submittedName>
        <fullName evidence="1">Uncharacterized protein</fullName>
    </submittedName>
</protein>
<gene>
    <name evidence="1" type="ORF">ACFSJU_13680</name>
</gene>
<organism evidence="1 2">
    <name type="scientific">Paradesertivirga mongoliensis</name>
    <dbReference type="NCBI Taxonomy" id="2100740"/>
    <lineage>
        <taxon>Bacteria</taxon>
        <taxon>Pseudomonadati</taxon>
        <taxon>Bacteroidota</taxon>
        <taxon>Sphingobacteriia</taxon>
        <taxon>Sphingobacteriales</taxon>
        <taxon>Sphingobacteriaceae</taxon>
        <taxon>Paradesertivirga</taxon>
    </lineage>
</organism>
<name>A0ABW4ZMS9_9SPHI</name>